<dbReference type="SMART" id="SM00324">
    <property type="entry name" value="RhoGAP"/>
    <property type="match status" value="1"/>
</dbReference>
<name>A0A6A6R507_9PEZI</name>
<dbReference type="GO" id="GO:0007165">
    <property type="term" value="P:signal transduction"/>
    <property type="evidence" value="ECO:0007669"/>
    <property type="project" value="InterPro"/>
</dbReference>
<feature type="compositionally biased region" description="Polar residues" evidence="2">
    <location>
        <begin position="383"/>
        <end position="396"/>
    </location>
</feature>
<evidence type="ECO:0000256" key="1">
    <source>
        <dbReference type="ARBA" id="ARBA00022468"/>
    </source>
</evidence>
<feature type="compositionally biased region" description="Polar residues" evidence="2">
    <location>
        <begin position="80"/>
        <end position="91"/>
    </location>
</feature>
<feature type="compositionally biased region" description="Basic and acidic residues" evidence="2">
    <location>
        <begin position="303"/>
        <end position="317"/>
    </location>
</feature>
<feature type="domain" description="Rho-GAP" evidence="3">
    <location>
        <begin position="465"/>
        <end position="677"/>
    </location>
</feature>
<dbReference type="Pfam" id="PF00620">
    <property type="entry name" value="RhoGAP"/>
    <property type="match status" value="1"/>
</dbReference>
<dbReference type="EMBL" id="MU004184">
    <property type="protein sequence ID" value="KAF2499629.1"/>
    <property type="molecule type" value="Genomic_DNA"/>
</dbReference>
<evidence type="ECO:0000256" key="2">
    <source>
        <dbReference type="SAM" id="MobiDB-lite"/>
    </source>
</evidence>
<feature type="compositionally biased region" description="Low complexity" evidence="2">
    <location>
        <begin position="279"/>
        <end position="292"/>
    </location>
</feature>
<sequence length="830" mass="91525">MSTQSPRVARSFDRYWLDDCPLHVQPSVVSSTAQPPPPRSGHFLGNTFALYGRPPALLNTRSQTFNTWELPHKTLRKMPKSSSLSITTLPARTNKHKEGKPTQALSPRSPQSPPPSGSRYDADALNSDALREPDQSTPIAPFQPPDSPTSPRHRKESSRTFFANIKASKSSPRITSSSSPRLGTADGSLRQVTDSKSSASQVYPSGHKQSSSPELSSRSQDSSSQRNGATSTADGSDERSNSGSIKSTSVPYLNSDMAFGKRKNDKNGAADKNADVNKKNNANKNGGTSKNKFGGILGRSRSIKVDESISPRPEAPRSKLKANIPRRLAETNTAAYDESKDTGNMKTAPLEGQRSWRQNMNIGGMRTHSEDRHKGGHSEDARATNTGEQHLSSSYNEPRGGSFMTAIKTGSTKAADGLGKGARAMFDKLHRTGSSNDKDAPTVEHEIQVINKPLIEQTLKTRISKRLENSKDKTEFWMPALPWRCIDYLNMKGCEEEGLYRVPGSGREIKYWEQRFDKELDINLFDEPELYDINIIGSMFKNWLRNIPDEIFPKAIQAKIQQECPGAKSTPQLLKDELSKLPPYHYYLLFAITCHISLLHSCSEQNKMDYRNLCICFQPCMKIDAFCFQFLVLDWRNCWQGCWTEKEYLAAELKAREKIEARSHLSNLDVETQPHASSYGVQSYSHPSSLDVEARSQASSYGGQTQAQSQASSYGGQSHVQPQSSYYGTQSQSQSKAHAPSFGPRTSSLTGSTAAPSFEDRSGAMSSSASSKNSMTGMSDRRRGTPVAAKRSFDDENATPTQAGHTRLGAPNPNRLEIQPTSPFSLGFPN</sequence>
<feature type="region of interest" description="Disordered" evidence="2">
    <location>
        <begin position="692"/>
        <end position="830"/>
    </location>
</feature>
<dbReference type="InterPro" id="IPR008936">
    <property type="entry name" value="Rho_GTPase_activation_prot"/>
</dbReference>
<organism evidence="4 5">
    <name type="scientific">Lophium mytilinum</name>
    <dbReference type="NCBI Taxonomy" id="390894"/>
    <lineage>
        <taxon>Eukaryota</taxon>
        <taxon>Fungi</taxon>
        <taxon>Dikarya</taxon>
        <taxon>Ascomycota</taxon>
        <taxon>Pezizomycotina</taxon>
        <taxon>Dothideomycetes</taxon>
        <taxon>Pleosporomycetidae</taxon>
        <taxon>Mytilinidiales</taxon>
        <taxon>Mytilinidiaceae</taxon>
        <taxon>Lophium</taxon>
    </lineage>
</organism>
<feature type="compositionally biased region" description="Polar residues" evidence="2">
    <location>
        <begin position="744"/>
        <end position="755"/>
    </location>
</feature>
<accession>A0A6A6R507</accession>
<dbReference type="CDD" id="cd00159">
    <property type="entry name" value="RhoGAP"/>
    <property type="match status" value="1"/>
</dbReference>
<dbReference type="GO" id="GO:0005938">
    <property type="term" value="C:cell cortex"/>
    <property type="evidence" value="ECO:0007669"/>
    <property type="project" value="UniProtKB-ARBA"/>
</dbReference>
<dbReference type="Proteomes" id="UP000799750">
    <property type="component" value="Unassembled WGS sequence"/>
</dbReference>
<dbReference type="Gene3D" id="1.10.555.10">
    <property type="entry name" value="Rho GTPase activation protein"/>
    <property type="match status" value="1"/>
</dbReference>
<gene>
    <name evidence="4" type="ORF">BU16DRAFT_557943</name>
</gene>
<dbReference type="PANTHER" id="PTHR23176:SF125">
    <property type="entry name" value="GTPASE ACTIVATOR (BEM2), PUTATIVE (AFU_ORTHOLOGUE AFUA_7G04450)-RELATED"/>
    <property type="match status" value="1"/>
</dbReference>
<dbReference type="SUPFAM" id="SSF48350">
    <property type="entry name" value="GTPase activation domain, GAP"/>
    <property type="match status" value="1"/>
</dbReference>
<feature type="region of interest" description="Disordered" evidence="2">
    <location>
        <begin position="76"/>
        <end position="348"/>
    </location>
</feature>
<feature type="compositionally biased region" description="Basic and acidic residues" evidence="2">
    <location>
        <begin position="367"/>
        <end position="382"/>
    </location>
</feature>
<feature type="compositionally biased region" description="Polar residues" evidence="2">
    <location>
        <begin position="190"/>
        <end position="203"/>
    </location>
</feature>
<protein>
    <recommendedName>
        <fullName evidence="3">Rho-GAP domain-containing protein</fullName>
    </recommendedName>
</protein>
<feature type="region of interest" description="Disordered" evidence="2">
    <location>
        <begin position="365"/>
        <end position="400"/>
    </location>
</feature>
<dbReference type="PANTHER" id="PTHR23176">
    <property type="entry name" value="RHO/RAC/CDC GTPASE-ACTIVATING PROTEIN"/>
    <property type="match status" value="1"/>
</dbReference>
<keyword evidence="1" id="KW-0343">GTPase activation</keyword>
<evidence type="ECO:0000259" key="3">
    <source>
        <dbReference type="PROSITE" id="PS50238"/>
    </source>
</evidence>
<dbReference type="GO" id="GO:0005096">
    <property type="term" value="F:GTPase activator activity"/>
    <property type="evidence" value="ECO:0007669"/>
    <property type="project" value="UniProtKB-KW"/>
</dbReference>
<proteinExistence type="predicted"/>
<reference evidence="4" key="1">
    <citation type="journal article" date="2020" name="Stud. Mycol.">
        <title>101 Dothideomycetes genomes: a test case for predicting lifestyles and emergence of pathogens.</title>
        <authorList>
            <person name="Haridas S."/>
            <person name="Albert R."/>
            <person name="Binder M."/>
            <person name="Bloem J."/>
            <person name="Labutti K."/>
            <person name="Salamov A."/>
            <person name="Andreopoulos B."/>
            <person name="Baker S."/>
            <person name="Barry K."/>
            <person name="Bills G."/>
            <person name="Bluhm B."/>
            <person name="Cannon C."/>
            <person name="Castanera R."/>
            <person name="Culley D."/>
            <person name="Daum C."/>
            <person name="Ezra D."/>
            <person name="Gonzalez J."/>
            <person name="Henrissat B."/>
            <person name="Kuo A."/>
            <person name="Liang C."/>
            <person name="Lipzen A."/>
            <person name="Lutzoni F."/>
            <person name="Magnuson J."/>
            <person name="Mondo S."/>
            <person name="Nolan M."/>
            <person name="Ohm R."/>
            <person name="Pangilinan J."/>
            <person name="Park H.-J."/>
            <person name="Ramirez L."/>
            <person name="Alfaro M."/>
            <person name="Sun H."/>
            <person name="Tritt A."/>
            <person name="Yoshinaga Y."/>
            <person name="Zwiers L.-H."/>
            <person name="Turgeon B."/>
            <person name="Goodwin S."/>
            <person name="Spatafora J."/>
            <person name="Crous P."/>
            <person name="Grigoriev I."/>
        </authorList>
    </citation>
    <scope>NUCLEOTIDE SEQUENCE</scope>
    <source>
        <strain evidence="4">CBS 269.34</strain>
    </source>
</reference>
<dbReference type="PROSITE" id="PS50238">
    <property type="entry name" value="RHOGAP"/>
    <property type="match status" value="1"/>
</dbReference>
<dbReference type="OrthoDB" id="185175at2759"/>
<dbReference type="AlphaFoldDB" id="A0A6A6R507"/>
<feature type="compositionally biased region" description="Low complexity" evidence="2">
    <location>
        <begin position="696"/>
        <end position="735"/>
    </location>
</feature>
<feature type="compositionally biased region" description="Polar residues" evidence="2">
    <location>
        <begin position="241"/>
        <end position="252"/>
    </location>
</feature>
<feature type="compositionally biased region" description="Basic and acidic residues" evidence="2">
    <location>
        <begin position="265"/>
        <end position="278"/>
    </location>
</feature>
<feature type="compositionally biased region" description="Low complexity" evidence="2">
    <location>
        <begin position="168"/>
        <end position="179"/>
    </location>
</feature>
<evidence type="ECO:0000313" key="4">
    <source>
        <dbReference type="EMBL" id="KAF2499629.1"/>
    </source>
</evidence>
<evidence type="ECO:0000313" key="5">
    <source>
        <dbReference type="Proteomes" id="UP000799750"/>
    </source>
</evidence>
<feature type="compositionally biased region" description="Low complexity" evidence="2">
    <location>
        <begin position="763"/>
        <end position="778"/>
    </location>
</feature>
<dbReference type="InterPro" id="IPR000198">
    <property type="entry name" value="RhoGAP_dom"/>
</dbReference>
<keyword evidence="5" id="KW-1185">Reference proteome</keyword>
<dbReference type="InterPro" id="IPR050729">
    <property type="entry name" value="Rho-GAP"/>
</dbReference>
<feature type="compositionally biased region" description="Low complexity" evidence="2">
    <location>
        <begin position="209"/>
        <end position="225"/>
    </location>
</feature>